<name>A0A498K166_MALDO</name>
<accession>A0A498K166</accession>
<evidence type="ECO:0000313" key="1">
    <source>
        <dbReference type="EMBL" id="RXH99654.1"/>
    </source>
</evidence>
<keyword evidence="2" id="KW-1185">Reference proteome</keyword>
<dbReference type="EMBL" id="RDQH01000331">
    <property type="protein sequence ID" value="RXH99654.1"/>
    <property type="molecule type" value="Genomic_DNA"/>
</dbReference>
<sequence>MDQIWETLIRSFEKLQKNQTTAQVESHSNCVDMEKQMKNLKYENISIITLEGDPITTSVVPIQLNTINQRRVPTRNGQVTNVVTGEEPLNQHNHRKGVAGVLRAEPRRLRFD</sequence>
<gene>
    <name evidence="1" type="ORF">DVH24_021456</name>
</gene>
<dbReference type="AlphaFoldDB" id="A0A498K166"/>
<reference evidence="1 2" key="1">
    <citation type="submission" date="2018-10" db="EMBL/GenBank/DDBJ databases">
        <title>A high-quality apple genome assembly.</title>
        <authorList>
            <person name="Hu J."/>
        </authorList>
    </citation>
    <scope>NUCLEOTIDE SEQUENCE [LARGE SCALE GENOMIC DNA]</scope>
    <source>
        <strain evidence="2">cv. HFTH1</strain>
        <tissue evidence="1">Young leaf</tissue>
    </source>
</reference>
<proteinExistence type="predicted"/>
<comment type="caution">
    <text evidence="1">The sequence shown here is derived from an EMBL/GenBank/DDBJ whole genome shotgun (WGS) entry which is preliminary data.</text>
</comment>
<organism evidence="1 2">
    <name type="scientific">Malus domestica</name>
    <name type="common">Apple</name>
    <name type="synonym">Pyrus malus</name>
    <dbReference type="NCBI Taxonomy" id="3750"/>
    <lineage>
        <taxon>Eukaryota</taxon>
        <taxon>Viridiplantae</taxon>
        <taxon>Streptophyta</taxon>
        <taxon>Embryophyta</taxon>
        <taxon>Tracheophyta</taxon>
        <taxon>Spermatophyta</taxon>
        <taxon>Magnoliopsida</taxon>
        <taxon>eudicotyledons</taxon>
        <taxon>Gunneridae</taxon>
        <taxon>Pentapetalae</taxon>
        <taxon>rosids</taxon>
        <taxon>fabids</taxon>
        <taxon>Rosales</taxon>
        <taxon>Rosaceae</taxon>
        <taxon>Amygdaloideae</taxon>
        <taxon>Maleae</taxon>
        <taxon>Malus</taxon>
    </lineage>
</organism>
<protein>
    <submittedName>
        <fullName evidence="1">Uncharacterized protein</fullName>
    </submittedName>
</protein>
<evidence type="ECO:0000313" key="2">
    <source>
        <dbReference type="Proteomes" id="UP000290289"/>
    </source>
</evidence>
<dbReference type="Proteomes" id="UP000290289">
    <property type="component" value="Chromosome 5"/>
</dbReference>